<sequence length="76" mass="8301">MFNYGVTGGVITIILGFVLTYSIPPLADVLTHIFLFAVLNPRCGAFLCLTILFIAYFLIGYGIGAIIFLIKRNKSA</sequence>
<keyword evidence="3" id="KW-1185">Reference proteome</keyword>
<organism evidence="2 3">
    <name type="scientific">Gimesia alba</name>
    <dbReference type="NCBI Taxonomy" id="2527973"/>
    <lineage>
        <taxon>Bacteria</taxon>
        <taxon>Pseudomonadati</taxon>
        <taxon>Planctomycetota</taxon>
        <taxon>Planctomycetia</taxon>
        <taxon>Planctomycetales</taxon>
        <taxon>Planctomycetaceae</taxon>
        <taxon>Gimesia</taxon>
    </lineage>
</organism>
<accession>A0A517RC87</accession>
<evidence type="ECO:0000256" key="1">
    <source>
        <dbReference type="SAM" id="Phobius"/>
    </source>
</evidence>
<keyword evidence="1" id="KW-1133">Transmembrane helix</keyword>
<protein>
    <submittedName>
        <fullName evidence="2">Uncharacterized protein</fullName>
    </submittedName>
</protein>
<dbReference type="KEGG" id="gaz:Pan241w_15140"/>
<evidence type="ECO:0000313" key="2">
    <source>
        <dbReference type="EMBL" id="QDT41453.1"/>
    </source>
</evidence>
<evidence type="ECO:0000313" key="3">
    <source>
        <dbReference type="Proteomes" id="UP000317171"/>
    </source>
</evidence>
<reference evidence="2 3" key="1">
    <citation type="submission" date="2019-02" db="EMBL/GenBank/DDBJ databases">
        <title>Deep-cultivation of Planctomycetes and their phenomic and genomic characterization uncovers novel biology.</title>
        <authorList>
            <person name="Wiegand S."/>
            <person name="Jogler M."/>
            <person name="Boedeker C."/>
            <person name="Pinto D."/>
            <person name="Vollmers J."/>
            <person name="Rivas-Marin E."/>
            <person name="Kohn T."/>
            <person name="Peeters S.H."/>
            <person name="Heuer A."/>
            <person name="Rast P."/>
            <person name="Oberbeckmann S."/>
            <person name="Bunk B."/>
            <person name="Jeske O."/>
            <person name="Meyerdierks A."/>
            <person name="Storesund J.E."/>
            <person name="Kallscheuer N."/>
            <person name="Luecker S."/>
            <person name="Lage O.M."/>
            <person name="Pohl T."/>
            <person name="Merkel B.J."/>
            <person name="Hornburger P."/>
            <person name="Mueller R.-W."/>
            <person name="Bruemmer F."/>
            <person name="Labrenz M."/>
            <person name="Spormann A.M."/>
            <person name="Op den Camp H."/>
            <person name="Overmann J."/>
            <person name="Amann R."/>
            <person name="Jetten M.S.M."/>
            <person name="Mascher T."/>
            <person name="Medema M.H."/>
            <person name="Devos D.P."/>
            <person name="Kaster A.-K."/>
            <person name="Ovreas L."/>
            <person name="Rohde M."/>
            <person name="Galperin M.Y."/>
            <person name="Jogler C."/>
        </authorList>
    </citation>
    <scope>NUCLEOTIDE SEQUENCE [LARGE SCALE GENOMIC DNA]</scope>
    <source>
        <strain evidence="2 3">Pan241w</strain>
    </source>
</reference>
<name>A0A517RC87_9PLAN</name>
<dbReference type="RefSeq" id="WP_145213041.1">
    <property type="nucleotide sequence ID" value="NZ_CP036269.1"/>
</dbReference>
<dbReference type="AlphaFoldDB" id="A0A517RC87"/>
<keyword evidence="1" id="KW-0472">Membrane</keyword>
<feature type="transmembrane region" description="Helical" evidence="1">
    <location>
        <begin position="7"/>
        <end position="24"/>
    </location>
</feature>
<gene>
    <name evidence="2" type="ORF">Pan241w_15140</name>
</gene>
<feature type="transmembrane region" description="Helical" evidence="1">
    <location>
        <begin position="44"/>
        <end position="70"/>
    </location>
</feature>
<proteinExistence type="predicted"/>
<dbReference type="EMBL" id="CP036269">
    <property type="protein sequence ID" value="QDT41453.1"/>
    <property type="molecule type" value="Genomic_DNA"/>
</dbReference>
<keyword evidence="1" id="KW-0812">Transmembrane</keyword>
<dbReference type="Proteomes" id="UP000317171">
    <property type="component" value="Chromosome"/>
</dbReference>